<dbReference type="PROSITE" id="PS51192">
    <property type="entry name" value="HELICASE_ATP_BIND_1"/>
    <property type="match status" value="1"/>
</dbReference>
<protein>
    <recommendedName>
        <fullName evidence="10">Type I restriction enzyme endonuclease subunit</fullName>
        <shortName evidence="10">R protein</shortName>
        <ecNumber evidence="10">3.1.21.3</ecNumber>
    </recommendedName>
</protein>
<comment type="caution">
    <text evidence="12">The sequence shown here is derived from an EMBL/GenBank/DDBJ whole genome shotgun (WGS) entry which is preliminary data.</text>
</comment>
<evidence type="ECO:0000256" key="3">
    <source>
        <dbReference type="ARBA" id="ARBA00022722"/>
    </source>
</evidence>
<sequence length="962" mass="111003">MTIQTEAQLENALIDQLNQLGYQRIAIKGENDLINNLRTTLADINSIARFSDDEWQQIISHLTTGTIFDKANILRDKLPVKFDDGSSRHIYFLSDDPTQNRYQISNQITVDHTTSNGRTSRFDVTILMNGLPLVQIELKRRSMEIAEAFHQTRRYSREAYSAGYGLFGFIQLFVISNGVNTRYYANGTKNIEFAFAWADITNKQINEITDFATSFLTPTHLTKMLTQYMILMSTTKSLMVMRPYQIYAVENIIQHINSNNKNGYIWHTTGSGKTLTSFKASQLIMNMPDIAKVLFVVDRNDLDTQTATEFNNFRADSVDSTNNTKTLVRQLGQQHDKLIVTTLQKLNNAISKDHYSDNIAYLKDQKVVFIFDECHRSQFGDTHKRIKQFFNKAQMFGFTGTPIFEKNSTSKAGLKLTTNYLFDKCLHQYVIVDAIRDKNVLPFQIDYLGRYTQKGMEKSKDTNTELTAEQVEAVDTKEVLEDPKRLKMIARHIIDTYPTKTKHGEFTAMFCVSSVEVLTQYYELFKQVQAEKQAEDEAQGKIFKPLTIATIFSYAANEAVETLDGLLDEESADIPTQINQSSRDKLDSYIADYNATFGTNYNSGDSYYAYYRDIATRVRNKQIDILMVVNMFLTGFDAKTLNTLYVDKNLKHHGLIQAFSRTNRVLNEKKPFGNIVCYRNLKFATDQALSLFSNKDKAKEVVIIPDFEVILEKYEAAVKALKTIVATYQDVDDLYTEAQQLSFIQAFRDVMRLHTQLQTFSEYDQDNTSLDKQEFANYVSKYSGLKNGLTTGGDKSKTSILEDIDFQLDLLHSDRVNVGYIVKLLQLAKDSKDKNQQQQYRKQVQDILNNDITLYDKQELIQKFIDENLPIMPNGQTVEEAFKHFWDVEKEAAYQKMCVEENLKVETMQKVIQNYEYTKRLPRKDELKDLPNYKVGLFNRDTVLNKLMIQTHQLIERFYMGL</sequence>
<dbReference type="GO" id="GO:0005524">
    <property type="term" value="F:ATP binding"/>
    <property type="evidence" value="ECO:0007669"/>
    <property type="project" value="UniProtKB-KW"/>
</dbReference>
<evidence type="ECO:0000256" key="2">
    <source>
        <dbReference type="ARBA" id="ARBA00008598"/>
    </source>
</evidence>
<evidence type="ECO:0000256" key="9">
    <source>
        <dbReference type="ARBA" id="ARBA00023125"/>
    </source>
</evidence>
<dbReference type="Pfam" id="PF18766">
    <property type="entry name" value="SWI2_SNF2"/>
    <property type="match status" value="1"/>
</dbReference>
<dbReference type="SUPFAM" id="SSF52540">
    <property type="entry name" value="P-loop containing nucleoside triphosphate hydrolases"/>
    <property type="match status" value="2"/>
</dbReference>
<dbReference type="Proteomes" id="UP001139238">
    <property type="component" value="Unassembled WGS sequence"/>
</dbReference>
<dbReference type="PANTHER" id="PTHR30195:SF16">
    <property type="entry name" value="TYPE I RESTRICTION ENZYME ENDONUCLEASE SUBUNIT"/>
    <property type="match status" value="1"/>
</dbReference>
<dbReference type="Gene3D" id="1.20.58.910">
    <property type="match status" value="1"/>
</dbReference>
<evidence type="ECO:0000256" key="4">
    <source>
        <dbReference type="ARBA" id="ARBA00022741"/>
    </source>
</evidence>
<dbReference type="CDD" id="cd22332">
    <property type="entry name" value="HsdR_N"/>
    <property type="match status" value="1"/>
</dbReference>
<keyword evidence="6 12" id="KW-0255">Endonuclease</keyword>
<reference evidence="12" key="1">
    <citation type="submission" date="2021-08" db="EMBL/GenBank/DDBJ databases">
        <title>Complete genome sequence of Moraxella sp strain PS-22.</title>
        <authorList>
            <person name="Das S.K."/>
        </authorList>
    </citation>
    <scope>NUCLEOTIDE SEQUENCE</scope>
    <source>
        <strain evidence="12">PS-22</strain>
    </source>
</reference>
<name>A0A9X2A3C2_9GAMM</name>
<dbReference type="SMART" id="SM00487">
    <property type="entry name" value="DEXDc"/>
    <property type="match status" value="1"/>
</dbReference>
<dbReference type="RefSeq" id="WP_239743820.1">
    <property type="nucleotide sequence ID" value="NZ_JACSYB010000002.1"/>
</dbReference>
<comment type="catalytic activity">
    <reaction evidence="1 10">
        <text>Endonucleolytic cleavage of DNA to give random double-stranded fragments with terminal 5'-phosphates, ATP is simultaneously hydrolyzed.</text>
        <dbReference type="EC" id="3.1.21.3"/>
    </reaction>
</comment>
<dbReference type="Gene3D" id="3.40.50.300">
    <property type="entry name" value="P-loop containing nucleotide triphosphate hydrolases"/>
    <property type="match status" value="2"/>
</dbReference>
<gene>
    <name evidence="12" type="ORF">H9W84_10875</name>
</gene>
<comment type="subunit">
    <text evidence="10">The type I restriction/modification system is composed of three polypeptides R, M and S.</text>
</comment>
<dbReference type="InterPro" id="IPR022625">
    <property type="entry name" value="TypeI_RM_Rsu_C"/>
</dbReference>
<dbReference type="InterPro" id="IPR040980">
    <property type="entry name" value="SWI2_SNF2"/>
</dbReference>
<keyword evidence="4 10" id="KW-0547">Nucleotide-binding</keyword>
<dbReference type="Pfam" id="PF04313">
    <property type="entry name" value="HSDR_N"/>
    <property type="match status" value="1"/>
</dbReference>
<comment type="function">
    <text evidence="10">Subunit R is required for both nuclease and ATPase activities, but not for modification.</text>
</comment>
<dbReference type="CDD" id="cd18030">
    <property type="entry name" value="DEXHc_RE_I_HsdR"/>
    <property type="match status" value="1"/>
</dbReference>
<dbReference type="InterPro" id="IPR027417">
    <property type="entry name" value="P-loop_NTPase"/>
</dbReference>
<dbReference type="GO" id="GO:0009307">
    <property type="term" value="P:DNA restriction-modification system"/>
    <property type="evidence" value="ECO:0007669"/>
    <property type="project" value="UniProtKB-KW"/>
</dbReference>
<dbReference type="AlphaFoldDB" id="A0A9X2A3C2"/>
<evidence type="ECO:0000256" key="7">
    <source>
        <dbReference type="ARBA" id="ARBA00022801"/>
    </source>
</evidence>
<accession>A0A9X2A3C2</accession>
<evidence type="ECO:0000313" key="13">
    <source>
        <dbReference type="Proteomes" id="UP001139238"/>
    </source>
</evidence>
<dbReference type="NCBIfam" id="TIGR00348">
    <property type="entry name" value="hsdR"/>
    <property type="match status" value="1"/>
</dbReference>
<evidence type="ECO:0000256" key="6">
    <source>
        <dbReference type="ARBA" id="ARBA00022759"/>
    </source>
</evidence>
<evidence type="ECO:0000256" key="1">
    <source>
        <dbReference type="ARBA" id="ARBA00000851"/>
    </source>
</evidence>
<proteinExistence type="inferred from homology"/>
<dbReference type="Gene3D" id="3.90.1570.50">
    <property type="match status" value="1"/>
</dbReference>
<dbReference type="GO" id="GO:0009035">
    <property type="term" value="F:type I site-specific deoxyribonuclease activity"/>
    <property type="evidence" value="ECO:0007669"/>
    <property type="project" value="UniProtKB-EC"/>
</dbReference>
<dbReference type="EMBL" id="JACSYB010000002">
    <property type="protein sequence ID" value="MCG8148620.1"/>
    <property type="molecule type" value="Genomic_DNA"/>
</dbReference>
<evidence type="ECO:0000256" key="8">
    <source>
        <dbReference type="ARBA" id="ARBA00022840"/>
    </source>
</evidence>
<dbReference type="InterPro" id="IPR004473">
    <property type="entry name" value="Restrct_endonuc_typeI_HsdR"/>
</dbReference>
<evidence type="ECO:0000256" key="5">
    <source>
        <dbReference type="ARBA" id="ARBA00022747"/>
    </source>
</evidence>
<dbReference type="InterPro" id="IPR014001">
    <property type="entry name" value="Helicase_ATP-bd"/>
</dbReference>
<dbReference type="InterPro" id="IPR055180">
    <property type="entry name" value="HsdR_RecA-like_helicase_dom_2"/>
</dbReference>
<dbReference type="Pfam" id="PF12008">
    <property type="entry name" value="EcoR124_C"/>
    <property type="match status" value="1"/>
</dbReference>
<dbReference type="EC" id="3.1.21.3" evidence="10"/>
<dbReference type="InterPro" id="IPR051268">
    <property type="entry name" value="Type-I_R_enzyme_R_subunit"/>
</dbReference>
<comment type="similarity">
    <text evidence="2 10">Belongs to the HsdR family.</text>
</comment>
<keyword evidence="13" id="KW-1185">Reference proteome</keyword>
<evidence type="ECO:0000256" key="10">
    <source>
        <dbReference type="RuleBase" id="RU364115"/>
    </source>
</evidence>
<keyword evidence="3" id="KW-0540">Nuclease</keyword>
<keyword evidence="8 10" id="KW-0067">ATP-binding</keyword>
<evidence type="ECO:0000259" key="11">
    <source>
        <dbReference type="PROSITE" id="PS51192"/>
    </source>
</evidence>
<dbReference type="PANTHER" id="PTHR30195">
    <property type="entry name" value="TYPE I SITE-SPECIFIC DEOXYRIBONUCLEASE PROTEIN SUBUNIT M AND R"/>
    <property type="match status" value="1"/>
</dbReference>
<dbReference type="GO" id="GO:0003677">
    <property type="term" value="F:DNA binding"/>
    <property type="evidence" value="ECO:0007669"/>
    <property type="project" value="UniProtKB-KW"/>
</dbReference>
<feature type="domain" description="Helicase ATP-binding" evidence="11">
    <location>
        <begin position="254"/>
        <end position="420"/>
    </location>
</feature>
<keyword evidence="7 10" id="KW-0378">Hydrolase</keyword>
<evidence type="ECO:0000313" key="12">
    <source>
        <dbReference type="EMBL" id="MCG8148620.1"/>
    </source>
</evidence>
<dbReference type="CDD" id="cd18800">
    <property type="entry name" value="SF2_C_EcoR124I-like"/>
    <property type="match status" value="1"/>
</dbReference>
<keyword evidence="9 10" id="KW-0238">DNA-binding</keyword>
<organism evidence="12 13">
    <name type="scientific">Moraxella tetraodonis</name>
    <dbReference type="NCBI Taxonomy" id="2767221"/>
    <lineage>
        <taxon>Bacteria</taxon>
        <taxon>Pseudomonadati</taxon>
        <taxon>Pseudomonadota</taxon>
        <taxon>Gammaproteobacteria</taxon>
        <taxon>Moraxellales</taxon>
        <taxon>Moraxellaceae</taxon>
        <taxon>Moraxella</taxon>
    </lineage>
</organism>
<keyword evidence="5 10" id="KW-0680">Restriction system</keyword>
<dbReference type="InterPro" id="IPR007409">
    <property type="entry name" value="Restrct_endonuc_type1_HsdR_N"/>
</dbReference>
<dbReference type="Gene3D" id="3.90.640.50">
    <property type="match status" value="1"/>
</dbReference>
<dbReference type="Pfam" id="PF22679">
    <property type="entry name" value="T1R_D3-like"/>
    <property type="match status" value="1"/>
</dbReference>